<dbReference type="Pfam" id="PF23598">
    <property type="entry name" value="LRR_14"/>
    <property type="match status" value="1"/>
</dbReference>
<name>A0A8B8KCX9_ABRPR</name>
<dbReference type="FunFam" id="1.10.10.10:FF:000322">
    <property type="entry name" value="Probable disease resistance protein At1g63360"/>
    <property type="match status" value="1"/>
</dbReference>
<evidence type="ECO:0000313" key="5">
    <source>
        <dbReference type="Proteomes" id="UP000694853"/>
    </source>
</evidence>
<evidence type="ECO:0000259" key="3">
    <source>
        <dbReference type="Pfam" id="PF23559"/>
    </source>
</evidence>
<dbReference type="InterPro" id="IPR055414">
    <property type="entry name" value="LRR_R13L4/SHOC2-like"/>
</dbReference>
<dbReference type="PANTHER" id="PTHR23155">
    <property type="entry name" value="DISEASE RESISTANCE PROTEIN RP"/>
    <property type="match status" value="1"/>
</dbReference>
<organism evidence="5 6">
    <name type="scientific">Abrus precatorius</name>
    <name type="common">Indian licorice</name>
    <name type="synonym">Glycine abrus</name>
    <dbReference type="NCBI Taxonomy" id="3816"/>
    <lineage>
        <taxon>Eukaryota</taxon>
        <taxon>Viridiplantae</taxon>
        <taxon>Streptophyta</taxon>
        <taxon>Embryophyta</taxon>
        <taxon>Tracheophyta</taxon>
        <taxon>Spermatophyta</taxon>
        <taxon>Magnoliopsida</taxon>
        <taxon>eudicotyledons</taxon>
        <taxon>Gunneridae</taxon>
        <taxon>Pentapetalae</taxon>
        <taxon>rosids</taxon>
        <taxon>fabids</taxon>
        <taxon>Fabales</taxon>
        <taxon>Fabaceae</taxon>
        <taxon>Papilionoideae</taxon>
        <taxon>50 kb inversion clade</taxon>
        <taxon>NPAAA clade</taxon>
        <taxon>indigoferoid/millettioid clade</taxon>
        <taxon>Abreae</taxon>
        <taxon>Abrus</taxon>
    </lineage>
</organism>
<dbReference type="OrthoDB" id="1434014at2759"/>
<evidence type="ECO:0000259" key="4">
    <source>
        <dbReference type="Pfam" id="PF23598"/>
    </source>
</evidence>
<dbReference type="AlphaFoldDB" id="A0A8B8KCX9"/>
<dbReference type="GO" id="GO:0098542">
    <property type="term" value="P:defense response to other organism"/>
    <property type="evidence" value="ECO:0007669"/>
    <property type="project" value="TreeGrafter"/>
</dbReference>
<dbReference type="Proteomes" id="UP000694853">
    <property type="component" value="Unplaced"/>
</dbReference>
<dbReference type="Gene3D" id="1.10.10.10">
    <property type="entry name" value="Winged helix-like DNA-binding domain superfamily/Winged helix DNA-binding domain"/>
    <property type="match status" value="1"/>
</dbReference>
<feature type="domain" description="Disease resistance protein winged helix" evidence="3">
    <location>
        <begin position="1"/>
        <end position="72"/>
    </location>
</feature>
<dbReference type="InterPro" id="IPR036388">
    <property type="entry name" value="WH-like_DNA-bd_sf"/>
</dbReference>
<accession>A0A8B8KCX9</accession>
<dbReference type="KEGG" id="aprc:113854315"/>
<dbReference type="RefSeq" id="XP_027341053.1">
    <property type="nucleotide sequence ID" value="XM_027485252.1"/>
</dbReference>
<sequence length="471" mass="53663">MFPEDFEIQSKRLIHKWIAEGFVKDEEGKTLEKVAEGYLKELIDRSLVQVSSLTIDGKVRGCRVHDLTREMILKKCEDLRFCGGVHDESALSGIPRRLSIETSFIDLACSSESSPVRSIIVFEDQSPEFVRTLTKYNLLKVLDFEEISLFDFPEYFGNLIHLKYLRMGFSRIESIPKSIAKLKNLESLVLQECFGVEMPEEMIKLRKLRHLQIGSMRLTQLKDGIGGMTSLQTLSAVELYGGDDDVELIRGLGRLTQMRKLTLIEVGKEHESALCSSISKMKYLESLSVEIRRGQNFNLELNSAPLMLRKLYLHNIQSFPEWIPKHQKLVKFTFSGSSTMVPMESLKDLPNLLYLELQSCDRVSLHFQDGGFQKLMDLRLSNIINLNSIYIDKGALSSLKSLKLRYIRSLNAVPSGIQHLKELEVFEIEQMSDEFETNIAPIEGPDHPAIHHVPLVKIISKGGKSRTIHHA</sequence>
<keyword evidence="1" id="KW-0677">Repeat</keyword>
<evidence type="ECO:0000256" key="1">
    <source>
        <dbReference type="ARBA" id="ARBA00022737"/>
    </source>
</evidence>
<feature type="domain" description="Disease resistance R13L4/SHOC-2-like LRR" evidence="4">
    <location>
        <begin position="116"/>
        <end position="429"/>
    </location>
</feature>
<evidence type="ECO:0000256" key="2">
    <source>
        <dbReference type="ARBA" id="ARBA00022821"/>
    </source>
</evidence>
<dbReference type="Pfam" id="PF23559">
    <property type="entry name" value="WHD_DRP"/>
    <property type="match status" value="1"/>
</dbReference>
<reference evidence="6" key="2">
    <citation type="submission" date="2025-08" db="UniProtKB">
        <authorList>
            <consortium name="RefSeq"/>
        </authorList>
    </citation>
    <scope>IDENTIFICATION</scope>
    <source>
        <tissue evidence="6">Young leaves</tissue>
    </source>
</reference>
<protein>
    <submittedName>
        <fullName evidence="6">Disease resistance protein RPM1-like</fullName>
    </submittedName>
</protein>
<dbReference type="InterPro" id="IPR032675">
    <property type="entry name" value="LRR_dom_sf"/>
</dbReference>
<keyword evidence="5" id="KW-1185">Reference proteome</keyword>
<reference evidence="5" key="1">
    <citation type="journal article" date="2019" name="Toxins">
        <title>Detection of Abrin-Like and Prepropulchellin-Like Toxin Genes and Transcripts Using Whole Genome Sequencing and Full-Length Transcript Sequencing of Abrus precatorius.</title>
        <authorList>
            <person name="Hovde B.T."/>
            <person name="Daligault H.E."/>
            <person name="Hanschen E.R."/>
            <person name="Kunde Y.A."/>
            <person name="Johnson M.B."/>
            <person name="Starkenburg S.R."/>
            <person name="Johnson S.L."/>
        </authorList>
    </citation>
    <scope>NUCLEOTIDE SEQUENCE [LARGE SCALE GENOMIC DNA]</scope>
</reference>
<dbReference type="PANTHER" id="PTHR23155:SF1052">
    <property type="entry name" value="DISEASE RESISTANCE PROTEIN RPM1"/>
    <property type="match status" value="1"/>
</dbReference>
<evidence type="ECO:0000313" key="6">
    <source>
        <dbReference type="RefSeq" id="XP_027341053.1"/>
    </source>
</evidence>
<dbReference type="InterPro" id="IPR044974">
    <property type="entry name" value="Disease_R_plants"/>
</dbReference>
<dbReference type="InterPro" id="IPR058922">
    <property type="entry name" value="WHD_DRP"/>
</dbReference>
<keyword evidence="2" id="KW-0611">Plant defense</keyword>
<dbReference type="Gene3D" id="3.80.10.10">
    <property type="entry name" value="Ribonuclease Inhibitor"/>
    <property type="match status" value="1"/>
</dbReference>
<dbReference type="SUPFAM" id="SSF52058">
    <property type="entry name" value="L domain-like"/>
    <property type="match status" value="1"/>
</dbReference>
<proteinExistence type="predicted"/>
<dbReference type="GeneID" id="113854315"/>
<gene>
    <name evidence="6" type="primary">LOC113854315</name>
</gene>